<comment type="caution">
    <text evidence="1">The sequence shown here is derived from an EMBL/GenBank/DDBJ whole genome shotgun (WGS) entry which is preliminary data.</text>
</comment>
<dbReference type="Proteomes" id="UP001177021">
    <property type="component" value="Unassembled WGS sequence"/>
</dbReference>
<dbReference type="EMBL" id="CASHSV030000615">
    <property type="protein sequence ID" value="CAJ2669745.1"/>
    <property type="molecule type" value="Genomic_DNA"/>
</dbReference>
<gene>
    <name evidence="1" type="ORF">MILVUS5_LOCUS33889</name>
</gene>
<reference evidence="1" key="1">
    <citation type="submission" date="2023-10" db="EMBL/GenBank/DDBJ databases">
        <authorList>
            <person name="Rodriguez Cubillos JULIANA M."/>
            <person name="De Vega J."/>
        </authorList>
    </citation>
    <scope>NUCLEOTIDE SEQUENCE</scope>
</reference>
<protein>
    <submittedName>
        <fullName evidence="1">Uncharacterized protein</fullName>
    </submittedName>
</protein>
<name>A0ACB0LM06_TRIPR</name>
<evidence type="ECO:0000313" key="2">
    <source>
        <dbReference type="Proteomes" id="UP001177021"/>
    </source>
</evidence>
<accession>A0ACB0LM06</accession>
<evidence type="ECO:0000313" key="1">
    <source>
        <dbReference type="EMBL" id="CAJ2669745.1"/>
    </source>
</evidence>
<keyword evidence="2" id="KW-1185">Reference proteome</keyword>
<proteinExistence type="predicted"/>
<organism evidence="1 2">
    <name type="scientific">Trifolium pratense</name>
    <name type="common">Red clover</name>
    <dbReference type="NCBI Taxonomy" id="57577"/>
    <lineage>
        <taxon>Eukaryota</taxon>
        <taxon>Viridiplantae</taxon>
        <taxon>Streptophyta</taxon>
        <taxon>Embryophyta</taxon>
        <taxon>Tracheophyta</taxon>
        <taxon>Spermatophyta</taxon>
        <taxon>Magnoliopsida</taxon>
        <taxon>eudicotyledons</taxon>
        <taxon>Gunneridae</taxon>
        <taxon>Pentapetalae</taxon>
        <taxon>rosids</taxon>
        <taxon>fabids</taxon>
        <taxon>Fabales</taxon>
        <taxon>Fabaceae</taxon>
        <taxon>Papilionoideae</taxon>
        <taxon>50 kb inversion clade</taxon>
        <taxon>NPAAA clade</taxon>
        <taxon>Hologalegina</taxon>
        <taxon>IRL clade</taxon>
        <taxon>Trifolieae</taxon>
        <taxon>Trifolium</taxon>
    </lineage>
</organism>
<sequence>MQRVKNMNKIFKFVYVMLILHSLFLVSTQQPFIVLIPCKTDRDCPTSPKNLKMSRPKKLRCRDGLCV</sequence>